<organism evidence="2 3">
    <name type="scientific">Halarchaeum grantii</name>
    <dbReference type="NCBI Taxonomy" id="1193105"/>
    <lineage>
        <taxon>Archaea</taxon>
        <taxon>Methanobacteriati</taxon>
        <taxon>Methanobacteriota</taxon>
        <taxon>Stenosarchaea group</taxon>
        <taxon>Halobacteria</taxon>
        <taxon>Halobacteriales</taxon>
        <taxon>Halobacteriaceae</taxon>
    </lineage>
</organism>
<evidence type="ECO:0000313" key="3">
    <source>
        <dbReference type="Proteomes" id="UP000628840"/>
    </source>
</evidence>
<keyword evidence="3" id="KW-1185">Reference proteome</keyword>
<name>A0A830EUV4_9EURY</name>
<proteinExistence type="predicted"/>
<gene>
    <name evidence="2" type="ORF">GCM10009037_08280</name>
</gene>
<feature type="region of interest" description="Disordered" evidence="1">
    <location>
        <begin position="1"/>
        <end position="62"/>
    </location>
</feature>
<protein>
    <submittedName>
        <fullName evidence="2">Uncharacterized protein</fullName>
    </submittedName>
</protein>
<reference evidence="2 3" key="1">
    <citation type="journal article" date="2019" name="Int. J. Syst. Evol. Microbiol.">
        <title>The Global Catalogue of Microorganisms (GCM) 10K type strain sequencing project: providing services to taxonomists for standard genome sequencing and annotation.</title>
        <authorList>
            <consortium name="The Broad Institute Genomics Platform"/>
            <consortium name="The Broad Institute Genome Sequencing Center for Infectious Disease"/>
            <person name="Wu L."/>
            <person name="Ma J."/>
        </authorList>
    </citation>
    <scope>NUCLEOTIDE SEQUENCE [LARGE SCALE GENOMIC DNA]</scope>
    <source>
        <strain evidence="2 3">JCM 19585</strain>
    </source>
</reference>
<dbReference type="EMBL" id="BMPF01000001">
    <property type="protein sequence ID" value="GGL26973.1"/>
    <property type="molecule type" value="Genomic_DNA"/>
</dbReference>
<comment type="caution">
    <text evidence="2">The sequence shown here is derived from an EMBL/GenBank/DDBJ whole genome shotgun (WGS) entry which is preliminary data.</text>
</comment>
<evidence type="ECO:0000313" key="2">
    <source>
        <dbReference type="EMBL" id="GGL26973.1"/>
    </source>
</evidence>
<dbReference type="Proteomes" id="UP000628840">
    <property type="component" value="Unassembled WGS sequence"/>
</dbReference>
<feature type="compositionally biased region" description="Basic and acidic residues" evidence="1">
    <location>
        <begin position="14"/>
        <end position="27"/>
    </location>
</feature>
<sequence length="62" mass="6942">MERRVAEGDPGEDDGARERDGDPEREAALVLVHTPASAAEEKNVVPARRHRRARPERCLPGW</sequence>
<evidence type="ECO:0000256" key="1">
    <source>
        <dbReference type="SAM" id="MobiDB-lite"/>
    </source>
</evidence>
<accession>A0A830EUV4</accession>
<dbReference type="AlphaFoldDB" id="A0A830EUV4"/>